<reference evidence="6 7" key="1">
    <citation type="journal article" date="2013" name="Genome Announc.">
        <title>Draft Genome Sequence of Methylophaga lonarensis MPLT, a Haloalkaliphilic (Non-Methane-Utilizing) Methylotroph.</title>
        <authorList>
            <person name="Shetty S.A."/>
            <person name="Marathe N.P."/>
            <person name="Munot H."/>
            <person name="Antony C.P."/>
            <person name="Dhotre D.P."/>
            <person name="Murrell J.C."/>
            <person name="Shouche Y.S."/>
        </authorList>
    </citation>
    <scope>NUCLEOTIDE SEQUENCE [LARGE SCALE GENOMIC DNA]</scope>
    <source>
        <strain evidence="6 7">MPL</strain>
    </source>
</reference>
<comment type="pathway">
    <text evidence="5">Amino-acid biosynthesis; L-methionine biosynthesis via salvage pathway; L-methionine from S-methyl-5-thio-alpha-D-ribose 1-phosphate: step 1/6.</text>
</comment>
<comment type="caution">
    <text evidence="6">The sequence shown here is derived from an EMBL/GenBank/DDBJ whole genome shotgun (WGS) entry which is preliminary data.</text>
</comment>
<dbReference type="InterPro" id="IPR000649">
    <property type="entry name" value="IF-2B-related"/>
</dbReference>
<evidence type="ECO:0000256" key="4">
    <source>
        <dbReference type="ARBA" id="ARBA00058145"/>
    </source>
</evidence>
<keyword evidence="5" id="KW-0028">Amino-acid biosynthesis</keyword>
<dbReference type="PATRIC" id="fig|1286106.3.peg.1885"/>
<feature type="binding site" evidence="5">
    <location>
        <position position="214"/>
    </location>
    <ligand>
        <name>substrate</name>
    </ligand>
</feature>
<evidence type="ECO:0000313" key="7">
    <source>
        <dbReference type="Proteomes" id="UP000012019"/>
    </source>
</evidence>
<keyword evidence="7" id="KW-1185">Reference proteome</keyword>
<dbReference type="EC" id="5.3.1.23" evidence="5"/>
<dbReference type="FunFam" id="1.20.120.420:FF:000003">
    <property type="entry name" value="Methylthioribose-1-phosphate isomerase"/>
    <property type="match status" value="1"/>
</dbReference>
<dbReference type="Pfam" id="PF01008">
    <property type="entry name" value="IF-2B"/>
    <property type="match status" value="1"/>
</dbReference>
<name>M7NV27_9GAMM</name>
<dbReference type="UniPathway" id="UPA00904">
    <property type="reaction ID" value="UER00874"/>
</dbReference>
<dbReference type="InterPro" id="IPR037171">
    <property type="entry name" value="NagB/RpiA_transferase-like"/>
</dbReference>
<evidence type="ECO:0000256" key="3">
    <source>
        <dbReference type="ARBA" id="ARBA00051169"/>
    </source>
</evidence>
<dbReference type="InterPro" id="IPR011559">
    <property type="entry name" value="Initiation_fac_2B_a/b/d"/>
</dbReference>
<dbReference type="NCBIfam" id="TIGR00524">
    <property type="entry name" value="eIF-2B_rel"/>
    <property type="match status" value="1"/>
</dbReference>
<dbReference type="eggNOG" id="COG0182">
    <property type="taxonomic scope" value="Bacteria"/>
</dbReference>
<dbReference type="STRING" id="1286106.MPL1_09390"/>
<proteinExistence type="inferred from homology"/>
<gene>
    <name evidence="5" type="primary">mtnA</name>
    <name evidence="6" type="ORF">MPL1_09390</name>
</gene>
<dbReference type="NCBIfam" id="NF004326">
    <property type="entry name" value="PRK05720.1"/>
    <property type="match status" value="1"/>
</dbReference>
<feature type="active site" description="Proton donor" evidence="5">
    <location>
        <position position="255"/>
    </location>
</feature>
<feature type="binding site" evidence="5">
    <location>
        <position position="109"/>
    </location>
    <ligand>
        <name>substrate</name>
    </ligand>
</feature>
<comment type="function">
    <text evidence="4">Catalyzes the interconversion of methylthioribose-1-phosphate (MTR-1-P) into methylthioribulose-1-phosphate (MTRu-1-P). Also catalyzes the interconversion of 5-deoxyribose 1-phosphate and 5-deoxyribulose 1-phosphate. Part of a bifunctional DHAP-shunt salvage pathway for SAM by-products.</text>
</comment>
<dbReference type="FunFam" id="3.40.50.10470:FF:000006">
    <property type="entry name" value="Methylthioribose-1-phosphate isomerase"/>
    <property type="match status" value="1"/>
</dbReference>
<dbReference type="EMBL" id="APHR01000049">
    <property type="protein sequence ID" value="EMR12623.1"/>
    <property type="molecule type" value="Genomic_DNA"/>
</dbReference>
<feature type="binding site" evidence="5">
    <location>
        <begin position="66"/>
        <end position="68"/>
    </location>
    <ligand>
        <name>substrate</name>
    </ligand>
</feature>
<accession>M7NV27</accession>
<organism evidence="6 7">
    <name type="scientific">Methylophaga lonarensis MPL</name>
    <dbReference type="NCBI Taxonomy" id="1286106"/>
    <lineage>
        <taxon>Bacteria</taxon>
        <taxon>Pseudomonadati</taxon>
        <taxon>Pseudomonadota</taxon>
        <taxon>Gammaproteobacteria</taxon>
        <taxon>Thiotrichales</taxon>
        <taxon>Piscirickettsiaceae</taxon>
        <taxon>Methylophaga</taxon>
    </lineage>
</organism>
<dbReference type="Gene3D" id="1.20.120.420">
    <property type="entry name" value="translation initiation factor eif-2b, domain 1"/>
    <property type="match status" value="1"/>
</dbReference>
<evidence type="ECO:0000256" key="1">
    <source>
        <dbReference type="ARBA" id="ARBA00023235"/>
    </source>
</evidence>
<evidence type="ECO:0000256" key="2">
    <source>
        <dbReference type="ARBA" id="ARBA00050906"/>
    </source>
</evidence>
<dbReference type="AlphaFoldDB" id="M7NV27"/>
<feature type="binding site" evidence="5">
    <location>
        <begin position="265"/>
        <end position="266"/>
    </location>
    <ligand>
        <name>substrate</name>
    </ligand>
</feature>
<dbReference type="InterPro" id="IPR042529">
    <property type="entry name" value="IF_2B-like_C"/>
</dbReference>
<comment type="catalytic activity">
    <reaction evidence="2">
        <text>5-deoxy-alpha-D-ribose 1-phosphate = 5-deoxy-D-ribulose 1-phosphate</text>
        <dbReference type="Rhea" id="RHEA:61296"/>
        <dbReference type="ChEBI" id="CHEBI:58749"/>
        <dbReference type="ChEBI" id="CHEBI:144504"/>
    </reaction>
    <physiologicalReaction direction="left-to-right" evidence="2">
        <dbReference type="Rhea" id="RHEA:61297"/>
    </physiologicalReaction>
</comment>
<evidence type="ECO:0000256" key="5">
    <source>
        <dbReference type="HAMAP-Rule" id="MF_01678"/>
    </source>
</evidence>
<sequence length="367" mass="39544">MDAVKQSLLFVIGVSVDKTKTSIQPVEWRDGRLCLLDQRRLPAETVWLTFDDANTVAHAIHDMVVRGAPAIGITAAYAVVLAARHAWNIAGVNWKQAMTAPIARLEASRPTAVNLKWALDKMSDLYLALPDEQAPEQQLLELAVQIHQSDIEANHQMGRLGAELIETGSQVMTHCNAGALATGGFGTALGVIRQGVAEGRIEHVHVNETRPWLQGARLTAWELLNENIACSLNADVAAASLMASGRISWIIVGADRIAANGDVANKIGTYGLAILAKYHRIGFMVVAPTSTIDWQLSDGDLIPIEQRSPAEVTQLAEKQIAPEGIDAVNPAFDITPASLIDVIVTEAGVVRQPTVETMKALQNGRNM</sequence>
<dbReference type="HAMAP" id="MF_01678">
    <property type="entry name" value="Salvage_MtnA"/>
    <property type="match status" value="1"/>
</dbReference>
<keyword evidence="5" id="KW-0486">Methionine biosynthesis</keyword>
<dbReference type="GO" id="GO:0046523">
    <property type="term" value="F:S-methyl-5-thioribose-1-phosphate isomerase activity"/>
    <property type="evidence" value="ECO:0007669"/>
    <property type="project" value="UniProtKB-UniRule"/>
</dbReference>
<evidence type="ECO:0000313" key="6">
    <source>
        <dbReference type="EMBL" id="EMR12623.1"/>
    </source>
</evidence>
<comment type="similarity">
    <text evidence="5">Belongs to the EIF-2B alpha/beta/delta subunits family. MtnA subfamily.</text>
</comment>
<protein>
    <recommendedName>
        <fullName evidence="5">Methylthioribose-1-phosphate isomerase</fullName>
        <shortName evidence="5">M1Pi</shortName>
        <shortName evidence="5">MTR-1-P isomerase</shortName>
        <ecNumber evidence="5">5.3.1.23</ecNumber>
    </recommendedName>
    <alternativeName>
        <fullName evidence="5">S-methyl-5-thioribose-1-phosphate isomerase</fullName>
    </alternativeName>
</protein>
<dbReference type="PANTHER" id="PTHR43475:SF1">
    <property type="entry name" value="METHYLTHIORIBOSE-1-PHOSPHATE ISOMERASE"/>
    <property type="match status" value="1"/>
</dbReference>
<dbReference type="SUPFAM" id="SSF100950">
    <property type="entry name" value="NagB/RpiA/CoA transferase-like"/>
    <property type="match status" value="1"/>
</dbReference>
<dbReference type="InterPro" id="IPR027363">
    <property type="entry name" value="M1Pi_N"/>
</dbReference>
<feature type="site" description="Transition state stabilizer" evidence="5">
    <location>
        <position position="175"/>
    </location>
</feature>
<dbReference type="InterPro" id="IPR005251">
    <property type="entry name" value="IF-M1Pi"/>
</dbReference>
<dbReference type="Proteomes" id="UP000012019">
    <property type="component" value="Unassembled WGS sequence"/>
</dbReference>
<comment type="catalytic activity">
    <reaction evidence="3">
        <text>5-(methylsulfanyl)-alpha-D-ribose 1-phosphate = 5-(methylsulfanyl)-D-ribulose 1-phosphate</text>
        <dbReference type="Rhea" id="RHEA:19989"/>
        <dbReference type="ChEBI" id="CHEBI:58533"/>
        <dbReference type="ChEBI" id="CHEBI:58548"/>
        <dbReference type="EC" id="5.3.1.23"/>
    </reaction>
    <physiologicalReaction direction="left-to-right" evidence="3">
        <dbReference type="Rhea" id="RHEA:19990"/>
    </physiologicalReaction>
</comment>
<dbReference type="GO" id="GO:0019509">
    <property type="term" value="P:L-methionine salvage from methylthioadenosine"/>
    <property type="evidence" value="ECO:0007669"/>
    <property type="project" value="UniProtKB-UniRule"/>
</dbReference>
<keyword evidence="1 5" id="KW-0413">Isomerase</keyword>
<dbReference type="Gene3D" id="3.40.50.10470">
    <property type="entry name" value="Translation initiation factor eif-2b, domain 2"/>
    <property type="match status" value="1"/>
</dbReference>
<dbReference type="PANTHER" id="PTHR43475">
    <property type="entry name" value="METHYLTHIORIBOSE-1-PHOSPHATE ISOMERASE"/>
    <property type="match status" value="1"/>
</dbReference>
<dbReference type="NCBIfam" id="TIGR00512">
    <property type="entry name" value="salvage_mtnA"/>
    <property type="match status" value="1"/>
</dbReference>